<feature type="region of interest" description="Disordered" evidence="4">
    <location>
        <begin position="424"/>
        <end position="453"/>
    </location>
</feature>
<dbReference type="InterPro" id="IPR046770">
    <property type="entry name" value="DOCKER_Lobe_B"/>
</dbReference>
<keyword evidence="9" id="KW-1185">Reference proteome</keyword>
<dbReference type="RefSeq" id="XP_009009016.1">
    <property type="nucleotide sequence ID" value="XM_009010768.1"/>
</dbReference>
<dbReference type="InterPro" id="IPR016024">
    <property type="entry name" value="ARM-type_fold"/>
</dbReference>
<gene>
    <name evidence="8" type="primary">20198042</name>
    <name evidence="7" type="ORF">HELRODRAFT_158781</name>
</gene>
<dbReference type="CTD" id="20198042"/>
<dbReference type="InterPro" id="IPR027357">
    <property type="entry name" value="DOCKER_dom"/>
</dbReference>
<dbReference type="InterPro" id="IPR027007">
    <property type="entry name" value="C2_DOCK-type_domain"/>
</dbReference>
<dbReference type="eggNOG" id="KOG1997">
    <property type="taxonomic scope" value="Eukaryota"/>
</dbReference>
<dbReference type="HOGENOM" id="CLU_000624_0_0_1"/>
<dbReference type="InterPro" id="IPR046769">
    <property type="entry name" value="DOCKER_Lobe_A"/>
</dbReference>
<feature type="compositionally biased region" description="Basic and acidic residues" evidence="4">
    <location>
        <begin position="424"/>
        <end position="433"/>
    </location>
</feature>
<dbReference type="InterPro" id="IPR043161">
    <property type="entry name" value="DOCK_C_lobe_A"/>
</dbReference>
<dbReference type="FunFam" id="1.25.40.410:FF:000002">
    <property type="entry name" value="Dedicator of cytokinesis protein 7"/>
    <property type="match status" value="1"/>
</dbReference>
<dbReference type="GO" id="GO:0035023">
    <property type="term" value="P:regulation of Rho protein signal transduction"/>
    <property type="evidence" value="ECO:0000318"/>
    <property type="project" value="GO_Central"/>
</dbReference>
<keyword evidence="2" id="KW-0344">Guanine-nucleotide releasing factor</keyword>
<dbReference type="EnsemblMetazoa" id="HelroT158781">
    <property type="protein sequence ID" value="HelroP158781"/>
    <property type="gene ID" value="HelroG158781"/>
</dbReference>
<reference evidence="9" key="1">
    <citation type="submission" date="2012-12" db="EMBL/GenBank/DDBJ databases">
        <authorList>
            <person name="Hellsten U."/>
            <person name="Grimwood J."/>
            <person name="Chapman J.A."/>
            <person name="Shapiro H."/>
            <person name="Aerts A."/>
            <person name="Otillar R.P."/>
            <person name="Terry A.Y."/>
            <person name="Boore J.L."/>
            <person name="Simakov O."/>
            <person name="Marletaz F."/>
            <person name="Cho S.-J."/>
            <person name="Edsinger-Gonzales E."/>
            <person name="Havlak P."/>
            <person name="Kuo D.-H."/>
            <person name="Larsson T."/>
            <person name="Lv J."/>
            <person name="Arendt D."/>
            <person name="Savage R."/>
            <person name="Osoegawa K."/>
            <person name="de Jong P."/>
            <person name="Lindberg D.R."/>
            <person name="Seaver E.C."/>
            <person name="Weisblat D.A."/>
            <person name="Putnam N.H."/>
            <person name="Grigoriev I.V."/>
            <person name="Rokhsar D.S."/>
        </authorList>
    </citation>
    <scope>NUCLEOTIDE SEQUENCE</scope>
</reference>
<dbReference type="STRING" id="6412.T1EN92"/>
<feature type="domain" description="DOCKER" evidence="6">
    <location>
        <begin position="1620"/>
        <end position="2019"/>
    </location>
</feature>
<dbReference type="Pfam" id="PF11878">
    <property type="entry name" value="DOCK_C-D_N"/>
    <property type="match status" value="1"/>
</dbReference>
<feature type="region of interest" description="Disordered" evidence="4">
    <location>
        <begin position="165"/>
        <end position="192"/>
    </location>
</feature>
<organism evidence="8 9">
    <name type="scientific">Helobdella robusta</name>
    <name type="common">Californian leech</name>
    <dbReference type="NCBI Taxonomy" id="6412"/>
    <lineage>
        <taxon>Eukaryota</taxon>
        <taxon>Metazoa</taxon>
        <taxon>Spiralia</taxon>
        <taxon>Lophotrochozoa</taxon>
        <taxon>Annelida</taxon>
        <taxon>Clitellata</taxon>
        <taxon>Hirudinea</taxon>
        <taxon>Rhynchobdellida</taxon>
        <taxon>Glossiphoniidae</taxon>
        <taxon>Helobdella</taxon>
    </lineage>
</organism>
<dbReference type="GO" id="GO:0005085">
    <property type="term" value="F:guanyl-nucleotide exchange factor activity"/>
    <property type="evidence" value="ECO:0000318"/>
    <property type="project" value="GO_Central"/>
</dbReference>
<sequence length="2019" mass="229461">MVKGVQKTLTEAYEIKEKEIYLSKFCECEIEDDEYIQGVLYGDVGFFLYTVRKTMERWKMVPFTDLVDPPDVEEYLSAHQTLIERDPLYQLLEFPSDDYQALVVKKKIRTVDPVVPEKGADSEKHVRDCLRLYNKDYNVIQKKYEHCNNFHNDKVERASIVKMTSSPQFESSQQIDNLPSKPSEKLGRKSSYSSSSSFASNAASVDPLLDLCPSDALLPDLLRITPIEQIDANNHEARQHNRQNYLFALYPQQAEEEQVEYRQPAEVPSDHVPHRILVKCMQFKLDLEIEPIFASAALYDLQVRKRISENFYFDLNGDNLHQLIRDHVPHKDLSTMSTRAIFDITFPSYDIFIVIKLEKVLQQGEISEVVEPYIIKDEKLREKARVNAQHCCSRLGKHRMPFAWTGIHLMNTINNSGWGEGADKDSIRSDSLERSGLSKAPGRGSSTYINTPDKRNSWNAEEIGNALDTFRPITITVNNFYKQEADKLSDDDLFKFLSEMKKQASALKKLKPIPGILKLDLSSYSSDLTNVLTTELNPVDPFIHDTSKPSKEVLEFPTEDIYKPHTFYRNLMFVYPKFLNFANRQGSARNIAVKVQFMHGEGDNNALPVIYGKSNCPAVSKEAYTTVNYHNKTPSFYDEIKINLPGRLTDSHHLFFTMYHVSCQPKKDAVDLETIVGYSWLPLFRDGHLVTGEFNLPVSLDLPPQHYHMLHPDVQLPSMKWVDNHRGLFNVVINAVSSIHTLDEHLDKFLSLVNAADEGKIPSKIGEACFEDQLKKCVSGLTETSTGPLVRYVHLVLDKLLQLLIRPPVVAGQVVNVGQESFDVVAHIVRRLQHIRDLSQDKHGRNSILVSYIIYTCTLQPSDASTANTSVGSNQASPGTGLSGLTRPMTMSTTSRSGRTLSCSDPDVSNIINEQDAKQMEAGKQEYLKFVNKKFVHEELVLQWLVSTGKTSSVALSNSWFFLELIVRSMEDHLGRTNKLNAPRKTRFPAQFLLDISSLVEMISKKIVESSKILDEVSIQGQNTLVNKGTDTTGLLTLKLEFMRIVCSHEHYFTLNLPFNVPSTPSAPPSPTFSIASSASQASLVSSGLSSCEKLPFIELTNEYKSQHFLAGIVLSDLVAMLETNVSQLQIKSINLVSNLIASHDMDPRFRSSEAKSRVATLYLPIVKIVIDILLKLFQPSNDSKNRCPESAAINQSVALAIAGSASYNLNPEQIKRNHLSQESTQDLLICFLWVLKNANIKLLWMWWSNLTPATINQLLEILKLAISNFEYKYSLPFHEQTEANLSRRLSFNKTASPLRSSYSEPVLSYVANHQYFIHMTLKANVTTICVPHKKEQNVINMGSDFKSKMEEYMLGPNSARMEMIRRKQHESTGLPLSDGGSKLRWRKDQIHYKQSNDLTDGNKNREESDGYVEGLLSSEVNMVALDVIEFIIQVVQSFDMLQSSLSNVLQVILHGLSTNQSSTVLQNMFATQRSLVSKFPELLFEEDTEQCADLCSRLLKHCSSSLASIRSHASASLYMLMRQNYEIGNNFARVKMQVTMSLSSLVGQTQAFNEEHLRTSLKTILLYADSDEEFKDTAFPEQVRELVKNLHMILSDTIKMKEYHSDPEMLLDLMYRIARGYQNSPDLRLTWLDNMASKHKERKNYAEAAQCMVHAAGLVAEYLNMLEDKSYLPVGCVALQHVSRNVLEESAVSEDVVSPDEEGICTGKYFTENGLTVLLEQSATFFEQASMYEGVNNVYKVLIPIYESNREFTKLAKIHAKIHAAFTNIIKHESKRMFGTYFRVGFYGSRFCDMDGLEFVYKEPAITKLSEISHRLETFYSEKFGSVEMIKDSNNVDKNQLNPDKAYIQITYVEPYFDLYELKGRQTFFEMNYNIKRFMYATPFTMDGKAHGELREQYKRKTILTTSHAFPYVKTRLEVVNKESFTLSPIEVAIEDIQKKTKELALALKQDPPDAKMLQMVLQGCIGATVNQGPIELASVFLSPLMDGALPTKHHNKLRSCFKDFMKKLFDSYLIMRL</sequence>
<dbReference type="CDD" id="cd08696">
    <property type="entry name" value="C2_Dock-C"/>
    <property type="match status" value="1"/>
</dbReference>
<feature type="region of interest" description="Disordered" evidence="4">
    <location>
        <begin position="866"/>
        <end position="905"/>
    </location>
</feature>
<accession>T1EN92</accession>
<dbReference type="FunCoup" id="T1EN92">
    <property type="interactions" value="196"/>
</dbReference>
<dbReference type="Pfam" id="PF20421">
    <property type="entry name" value="DHR-2_Lobe_C"/>
    <property type="match status" value="1"/>
</dbReference>
<dbReference type="Pfam" id="PF14429">
    <property type="entry name" value="DOCK-C2"/>
    <property type="match status" value="1"/>
</dbReference>
<feature type="domain" description="C2 DOCK-type" evidence="5">
    <location>
        <begin position="569"/>
        <end position="736"/>
    </location>
</feature>
<evidence type="ECO:0000256" key="3">
    <source>
        <dbReference type="PROSITE-ProRule" id="PRU00983"/>
    </source>
</evidence>
<evidence type="ECO:0000256" key="2">
    <source>
        <dbReference type="ARBA" id="ARBA00022658"/>
    </source>
</evidence>
<dbReference type="InterPro" id="IPR037808">
    <property type="entry name" value="C2_Dock-C"/>
</dbReference>
<proteinExistence type="inferred from homology"/>
<dbReference type="EMBL" id="KB095811">
    <property type="protein sequence ID" value="ESO12296.1"/>
    <property type="molecule type" value="Genomic_DNA"/>
</dbReference>
<feature type="compositionally biased region" description="Polar residues" evidence="4">
    <location>
        <begin position="165"/>
        <end position="177"/>
    </location>
</feature>
<dbReference type="EMBL" id="AMQM01000132">
    <property type="status" value="NOT_ANNOTATED_CDS"/>
    <property type="molecule type" value="Genomic_DNA"/>
</dbReference>
<dbReference type="OMA" id="FPHQFND"/>
<dbReference type="InterPro" id="IPR043162">
    <property type="entry name" value="DOCK_C_lobe_C"/>
</dbReference>
<dbReference type="PANTHER" id="PTHR23317:SF76">
    <property type="entry name" value="LD20667P"/>
    <property type="match status" value="1"/>
</dbReference>
<dbReference type="InterPro" id="IPR026791">
    <property type="entry name" value="DOCK"/>
</dbReference>
<dbReference type="OrthoDB" id="47328at2759"/>
<dbReference type="KEGG" id="hro:HELRODRAFT_158781"/>
<evidence type="ECO:0000256" key="1">
    <source>
        <dbReference type="ARBA" id="ARBA00022553"/>
    </source>
</evidence>
<dbReference type="InterPro" id="IPR021816">
    <property type="entry name" value="DOCK_C/D_N"/>
</dbReference>
<evidence type="ECO:0000313" key="8">
    <source>
        <dbReference type="EnsemblMetazoa" id="HelroP158781"/>
    </source>
</evidence>
<reference evidence="8" key="3">
    <citation type="submission" date="2015-06" db="UniProtKB">
        <authorList>
            <consortium name="EnsemblMetazoa"/>
        </authorList>
    </citation>
    <scope>IDENTIFICATION</scope>
</reference>
<dbReference type="PROSITE" id="PS51650">
    <property type="entry name" value="C2_DOCK"/>
    <property type="match status" value="1"/>
</dbReference>
<evidence type="ECO:0000256" key="4">
    <source>
        <dbReference type="SAM" id="MobiDB-lite"/>
    </source>
</evidence>
<dbReference type="GO" id="GO:0007264">
    <property type="term" value="P:small GTPase-mediated signal transduction"/>
    <property type="evidence" value="ECO:0007669"/>
    <property type="project" value="InterPro"/>
</dbReference>
<protein>
    <recommendedName>
        <fullName evidence="10">Dedicator of cytokinesis protein 7</fullName>
    </recommendedName>
</protein>
<dbReference type="Gene3D" id="1.25.40.410">
    <property type="match status" value="1"/>
</dbReference>
<comment type="similarity">
    <text evidence="3">Belongs to the DOCK family.</text>
</comment>
<feature type="compositionally biased region" description="Low complexity" evidence="4">
    <location>
        <begin position="886"/>
        <end position="904"/>
    </location>
</feature>
<dbReference type="PROSITE" id="PS51651">
    <property type="entry name" value="DOCKER"/>
    <property type="match status" value="1"/>
</dbReference>
<dbReference type="Pfam" id="PF06920">
    <property type="entry name" value="DHR-2_Lobe_A"/>
    <property type="match status" value="1"/>
</dbReference>
<name>T1EN92_HELRO</name>
<dbReference type="SUPFAM" id="SSF48371">
    <property type="entry name" value="ARM repeat"/>
    <property type="match status" value="1"/>
</dbReference>
<dbReference type="InterPro" id="IPR046773">
    <property type="entry name" value="DOCKER_Lobe_C"/>
</dbReference>
<evidence type="ECO:0000313" key="7">
    <source>
        <dbReference type="EMBL" id="ESO12296.1"/>
    </source>
</evidence>
<keyword evidence="1" id="KW-0597">Phosphoprotein</keyword>
<evidence type="ECO:0008006" key="10">
    <source>
        <dbReference type="Google" id="ProtNLM"/>
    </source>
</evidence>
<dbReference type="InParanoid" id="T1EN92"/>
<dbReference type="InterPro" id="IPR035892">
    <property type="entry name" value="C2_domain_sf"/>
</dbReference>
<dbReference type="Gene3D" id="1.20.58.740">
    <property type="match status" value="1"/>
</dbReference>
<evidence type="ECO:0000313" key="9">
    <source>
        <dbReference type="Proteomes" id="UP000015101"/>
    </source>
</evidence>
<dbReference type="Proteomes" id="UP000015101">
    <property type="component" value="Unassembled WGS sequence"/>
</dbReference>
<dbReference type="Gene3D" id="2.60.40.150">
    <property type="entry name" value="C2 domain"/>
    <property type="match status" value="1"/>
</dbReference>
<reference evidence="7 9" key="2">
    <citation type="journal article" date="2013" name="Nature">
        <title>Insights into bilaterian evolution from three spiralian genomes.</title>
        <authorList>
            <person name="Simakov O."/>
            <person name="Marletaz F."/>
            <person name="Cho S.J."/>
            <person name="Edsinger-Gonzales E."/>
            <person name="Havlak P."/>
            <person name="Hellsten U."/>
            <person name="Kuo D.H."/>
            <person name="Larsson T."/>
            <person name="Lv J."/>
            <person name="Arendt D."/>
            <person name="Savage R."/>
            <person name="Osoegawa K."/>
            <person name="de Jong P."/>
            <person name="Grimwood J."/>
            <person name="Chapman J.A."/>
            <person name="Shapiro H."/>
            <person name="Aerts A."/>
            <person name="Otillar R.P."/>
            <person name="Terry A.Y."/>
            <person name="Boore J.L."/>
            <person name="Grigoriev I.V."/>
            <person name="Lindberg D.R."/>
            <person name="Seaver E.C."/>
            <person name="Weisblat D.A."/>
            <person name="Putnam N.H."/>
            <person name="Rokhsar D.S."/>
        </authorList>
    </citation>
    <scope>NUCLEOTIDE SEQUENCE</scope>
</reference>
<dbReference type="Pfam" id="PF20422">
    <property type="entry name" value="DHR-2_Lobe_B"/>
    <property type="match status" value="1"/>
</dbReference>
<dbReference type="GeneID" id="20198042"/>
<dbReference type="PANTHER" id="PTHR23317">
    <property type="entry name" value="DEDICATOR OF CYTOKINESIS DOCK"/>
    <property type="match status" value="1"/>
</dbReference>
<evidence type="ECO:0000259" key="5">
    <source>
        <dbReference type="PROSITE" id="PS51650"/>
    </source>
</evidence>
<evidence type="ECO:0000259" key="6">
    <source>
        <dbReference type="PROSITE" id="PS51651"/>
    </source>
</evidence>
<feature type="compositionally biased region" description="Polar residues" evidence="4">
    <location>
        <begin position="866"/>
        <end position="880"/>
    </location>
</feature>